<feature type="domain" description="Myb-like" evidence="8">
    <location>
        <begin position="23"/>
        <end position="71"/>
    </location>
</feature>
<keyword evidence="5" id="KW-0804">Transcription</keyword>
<accession>A0A8T0J2N3</accession>
<feature type="compositionally biased region" description="Polar residues" evidence="7">
    <location>
        <begin position="175"/>
        <end position="200"/>
    </location>
</feature>
<dbReference type="InterPro" id="IPR009057">
    <property type="entry name" value="Homeodomain-like_sf"/>
</dbReference>
<dbReference type="CDD" id="cd00167">
    <property type="entry name" value="SANT"/>
    <property type="match status" value="2"/>
</dbReference>
<feature type="domain" description="HTH myb-type" evidence="9">
    <location>
        <begin position="22"/>
        <end position="71"/>
    </location>
</feature>
<dbReference type="AlphaFoldDB" id="A0A8T0J2N3"/>
<organism evidence="10 11">
    <name type="scientific">Ceratodon purpureus</name>
    <name type="common">Fire moss</name>
    <name type="synonym">Dicranum purpureum</name>
    <dbReference type="NCBI Taxonomy" id="3225"/>
    <lineage>
        <taxon>Eukaryota</taxon>
        <taxon>Viridiplantae</taxon>
        <taxon>Streptophyta</taxon>
        <taxon>Embryophyta</taxon>
        <taxon>Bryophyta</taxon>
        <taxon>Bryophytina</taxon>
        <taxon>Bryopsida</taxon>
        <taxon>Dicranidae</taxon>
        <taxon>Pseudoditrichales</taxon>
        <taxon>Ditrichaceae</taxon>
        <taxon>Ceratodon</taxon>
    </lineage>
</organism>
<dbReference type="Pfam" id="PF00249">
    <property type="entry name" value="Myb_DNA-binding"/>
    <property type="match status" value="2"/>
</dbReference>
<feature type="domain" description="Myb-like" evidence="8">
    <location>
        <begin position="72"/>
        <end position="122"/>
    </location>
</feature>
<protein>
    <submittedName>
        <fullName evidence="10">Uncharacterized protein</fullName>
    </submittedName>
</protein>
<evidence type="ECO:0000256" key="3">
    <source>
        <dbReference type="ARBA" id="ARBA00023015"/>
    </source>
</evidence>
<dbReference type="PANTHER" id="PTHR47999:SF124">
    <property type="entry name" value="MYB TRANSCRIPTION FACTOR 42"/>
    <property type="match status" value="1"/>
</dbReference>
<evidence type="ECO:0000256" key="1">
    <source>
        <dbReference type="ARBA" id="ARBA00004123"/>
    </source>
</evidence>
<keyword evidence="11" id="KW-1185">Reference proteome</keyword>
<reference evidence="10" key="1">
    <citation type="submission" date="2020-06" db="EMBL/GenBank/DDBJ databases">
        <title>WGS assembly of Ceratodon purpureus strain R40.</title>
        <authorList>
            <person name="Carey S.B."/>
            <person name="Jenkins J."/>
            <person name="Shu S."/>
            <person name="Lovell J.T."/>
            <person name="Sreedasyam A."/>
            <person name="Maumus F."/>
            <person name="Tiley G.P."/>
            <person name="Fernandez-Pozo N."/>
            <person name="Barry K."/>
            <person name="Chen C."/>
            <person name="Wang M."/>
            <person name="Lipzen A."/>
            <person name="Daum C."/>
            <person name="Saski C.A."/>
            <person name="Payton A.C."/>
            <person name="Mcbreen J.C."/>
            <person name="Conrad R.E."/>
            <person name="Kollar L.M."/>
            <person name="Olsson S."/>
            <person name="Huttunen S."/>
            <person name="Landis J.B."/>
            <person name="Wickett N.J."/>
            <person name="Johnson M.G."/>
            <person name="Rensing S.A."/>
            <person name="Grimwood J."/>
            <person name="Schmutz J."/>
            <person name="Mcdaniel S.F."/>
        </authorList>
    </citation>
    <scope>NUCLEOTIDE SEQUENCE</scope>
    <source>
        <strain evidence="10">R40</strain>
    </source>
</reference>
<evidence type="ECO:0000256" key="6">
    <source>
        <dbReference type="ARBA" id="ARBA00023242"/>
    </source>
</evidence>
<keyword evidence="2" id="KW-0677">Repeat</keyword>
<name>A0A8T0J2N3_CERPU</name>
<comment type="caution">
    <text evidence="10">The sequence shown here is derived from an EMBL/GenBank/DDBJ whole genome shotgun (WGS) entry which is preliminary data.</text>
</comment>
<dbReference type="FunFam" id="1.10.10.60:FF:000394">
    <property type="entry name" value="MYB transcription factor"/>
    <property type="match status" value="1"/>
</dbReference>
<dbReference type="PANTHER" id="PTHR47999">
    <property type="entry name" value="TRANSCRIPTION FACTOR MYB8-RELATED-RELATED"/>
    <property type="match status" value="1"/>
</dbReference>
<proteinExistence type="predicted"/>
<gene>
    <name evidence="10" type="ORF">KC19_1G023300</name>
</gene>
<keyword evidence="3" id="KW-0805">Transcription regulation</keyword>
<dbReference type="PROSITE" id="PS50090">
    <property type="entry name" value="MYB_LIKE"/>
    <property type="match status" value="2"/>
</dbReference>
<evidence type="ECO:0000256" key="4">
    <source>
        <dbReference type="ARBA" id="ARBA00023125"/>
    </source>
</evidence>
<dbReference type="Gene3D" id="1.10.10.60">
    <property type="entry name" value="Homeodomain-like"/>
    <property type="match status" value="2"/>
</dbReference>
<dbReference type="InterPro" id="IPR015495">
    <property type="entry name" value="Myb_TF_plants"/>
</dbReference>
<dbReference type="GO" id="GO:0000976">
    <property type="term" value="F:transcription cis-regulatory region binding"/>
    <property type="evidence" value="ECO:0007669"/>
    <property type="project" value="UniProtKB-ARBA"/>
</dbReference>
<evidence type="ECO:0000256" key="5">
    <source>
        <dbReference type="ARBA" id="ARBA00023163"/>
    </source>
</evidence>
<evidence type="ECO:0000313" key="11">
    <source>
        <dbReference type="Proteomes" id="UP000822688"/>
    </source>
</evidence>
<dbReference type="EMBL" id="CM026421">
    <property type="protein sequence ID" value="KAG0589482.1"/>
    <property type="molecule type" value="Genomic_DNA"/>
</dbReference>
<dbReference type="GO" id="GO:0005634">
    <property type="term" value="C:nucleus"/>
    <property type="evidence" value="ECO:0007669"/>
    <property type="project" value="UniProtKB-SubCell"/>
</dbReference>
<dbReference type="FunFam" id="1.10.10.60:FF:000001">
    <property type="entry name" value="MYB-related transcription factor"/>
    <property type="match status" value="1"/>
</dbReference>
<evidence type="ECO:0000256" key="2">
    <source>
        <dbReference type="ARBA" id="ARBA00022737"/>
    </source>
</evidence>
<sequence>MGRSPTCLSKGVGTASVGGGVINKGPWTEGEDAVLSEYIKKHGEGNWRLIPKLAGLNRCGKSCRLRWINYLRPDLKRGNFSPDEDNLILTLHALLGNRWSLIAGRIPGRTDNEIKNYWNSHLKRKLKSMGVDPMSYRVGFSLKDSDRLEEEDNTVQLKPCKASPSSSSDHHNTKNHGSSPQKVNASYPLQSGQYRLSSPETSTSTSYDSRSSASEFDNSSISQGEGVLPYPAPPPGTSTSAFIDERLLELEQPCARSDASIFPSQQSLNILGSLESFPSHGPAAENLHSLPGWDYDHRMDLHLQLLDHAAALNLEPLDCFESGMLPMESQLQNDVQGSTAWTQLCLFDSLEM</sequence>
<feature type="domain" description="HTH myb-type" evidence="9">
    <location>
        <begin position="72"/>
        <end position="126"/>
    </location>
</feature>
<dbReference type="SUPFAM" id="SSF46689">
    <property type="entry name" value="Homeodomain-like"/>
    <property type="match status" value="1"/>
</dbReference>
<dbReference type="PROSITE" id="PS51294">
    <property type="entry name" value="HTH_MYB"/>
    <property type="match status" value="2"/>
</dbReference>
<feature type="region of interest" description="Disordered" evidence="7">
    <location>
        <begin position="147"/>
        <end position="240"/>
    </location>
</feature>
<evidence type="ECO:0000256" key="7">
    <source>
        <dbReference type="SAM" id="MobiDB-lite"/>
    </source>
</evidence>
<evidence type="ECO:0000259" key="8">
    <source>
        <dbReference type="PROSITE" id="PS50090"/>
    </source>
</evidence>
<dbReference type="OrthoDB" id="2143914at2759"/>
<keyword evidence="4" id="KW-0238">DNA-binding</keyword>
<comment type="subcellular location">
    <subcellularLocation>
        <location evidence="1">Nucleus</location>
    </subcellularLocation>
</comment>
<dbReference type="InterPro" id="IPR017930">
    <property type="entry name" value="Myb_dom"/>
</dbReference>
<keyword evidence="6" id="KW-0539">Nucleus</keyword>
<feature type="compositionally biased region" description="Low complexity" evidence="7">
    <location>
        <begin position="201"/>
        <end position="214"/>
    </location>
</feature>
<dbReference type="Proteomes" id="UP000822688">
    <property type="component" value="Chromosome 1"/>
</dbReference>
<evidence type="ECO:0000259" key="9">
    <source>
        <dbReference type="PROSITE" id="PS51294"/>
    </source>
</evidence>
<dbReference type="SMART" id="SM00717">
    <property type="entry name" value="SANT"/>
    <property type="match status" value="2"/>
</dbReference>
<dbReference type="InterPro" id="IPR001005">
    <property type="entry name" value="SANT/Myb"/>
</dbReference>
<dbReference type="GO" id="GO:0051707">
    <property type="term" value="P:response to other organism"/>
    <property type="evidence" value="ECO:0007669"/>
    <property type="project" value="UniProtKB-ARBA"/>
</dbReference>
<evidence type="ECO:0000313" key="10">
    <source>
        <dbReference type="EMBL" id="KAG0589482.1"/>
    </source>
</evidence>